<dbReference type="OrthoDB" id="123929at2759"/>
<feature type="region of interest" description="Disordered" evidence="7">
    <location>
        <begin position="383"/>
        <end position="416"/>
    </location>
</feature>
<dbReference type="PANTHER" id="PTHR24115:SF1008">
    <property type="entry name" value="KINESIN-LIKE PROTEIN SUBITO"/>
    <property type="match status" value="1"/>
</dbReference>
<dbReference type="GO" id="GO:0005874">
    <property type="term" value="C:microtubule"/>
    <property type="evidence" value="ECO:0007669"/>
    <property type="project" value="UniProtKB-KW"/>
</dbReference>
<dbReference type="GO" id="GO:0008017">
    <property type="term" value="F:microtubule binding"/>
    <property type="evidence" value="ECO:0007669"/>
    <property type="project" value="InterPro"/>
</dbReference>
<name>A0A9P6PLX2_9FUNG</name>
<feature type="compositionally biased region" description="Low complexity" evidence="7">
    <location>
        <begin position="387"/>
        <end position="399"/>
    </location>
</feature>
<dbReference type="GO" id="GO:0005634">
    <property type="term" value="C:nucleus"/>
    <property type="evidence" value="ECO:0007669"/>
    <property type="project" value="TreeGrafter"/>
</dbReference>
<proteinExistence type="inferred from homology"/>
<comment type="caution">
    <text evidence="9">The sequence shown here is derived from an EMBL/GenBank/DDBJ whole genome shotgun (WGS) entry which is preliminary data.</text>
</comment>
<feature type="domain" description="Kinesin motor" evidence="8">
    <location>
        <begin position="178"/>
        <end position="557"/>
    </location>
</feature>
<evidence type="ECO:0000313" key="10">
    <source>
        <dbReference type="Proteomes" id="UP000807716"/>
    </source>
</evidence>
<feature type="non-terminal residue" evidence="9">
    <location>
        <position position="557"/>
    </location>
</feature>
<dbReference type="SUPFAM" id="SSF52540">
    <property type="entry name" value="P-loop containing nucleoside triphosphate hydrolases"/>
    <property type="match status" value="1"/>
</dbReference>
<keyword evidence="3 5" id="KW-0067">ATP-binding</keyword>
<feature type="region of interest" description="Disordered" evidence="7">
    <location>
        <begin position="129"/>
        <end position="171"/>
    </location>
</feature>
<evidence type="ECO:0000256" key="4">
    <source>
        <dbReference type="ARBA" id="ARBA00023175"/>
    </source>
</evidence>
<feature type="compositionally biased region" description="Low complexity" evidence="7">
    <location>
        <begin position="129"/>
        <end position="147"/>
    </location>
</feature>
<gene>
    <name evidence="9" type="ORF">DFQ27_000398</name>
</gene>
<evidence type="ECO:0000256" key="6">
    <source>
        <dbReference type="RuleBase" id="RU000394"/>
    </source>
</evidence>
<dbReference type="SMART" id="SM00129">
    <property type="entry name" value="KISc"/>
    <property type="match status" value="1"/>
</dbReference>
<keyword evidence="4 5" id="KW-0505">Motor protein</keyword>
<dbReference type="GO" id="GO:0005871">
    <property type="term" value="C:kinesin complex"/>
    <property type="evidence" value="ECO:0007669"/>
    <property type="project" value="TreeGrafter"/>
</dbReference>
<accession>A0A9P6PLX2</accession>
<dbReference type="InterPro" id="IPR027640">
    <property type="entry name" value="Kinesin-like_fam"/>
</dbReference>
<evidence type="ECO:0000256" key="3">
    <source>
        <dbReference type="ARBA" id="ARBA00022840"/>
    </source>
</evidence>
<feature type="compositionally biased region" description="Low complexity" evidence="7">
    <location>
        <begin position="99"/>
        <end position="112"/>
    </location>
</feature>
<evidence type="ECO:0000256" key="7">
    <source>
        <dbReference type="SAM" id="MobiDB-lite"/>
    </source>
</evidence>
<feature type="region of interest" description="Disordered" evidence="7">
    <location>
        <begin position="30"/>
        <end position="115"/>
    </location>
</feature>
<evidence type="ECO:0000256" key="5">
    <source>
        <dbReference type="PROSITE-ProRule" id="PRU00283"/>
    </source>
</evidence>
<dbReference type="GO" id="GO:0016887">
    <property type="term" value="F:ATP hydrolysis activity"/>
    <property type="evidence" value="ECO:0007669"/>
    <property type="project" value="TreeGrafter"/>
</dbReference>
<dbReference type="InterPro" id="IPR036961">
    <property type="entry name" value="Kinesin_motor_dom_sf"/>
</dbReference>
<dbReference type="Gene3D" id="3.40.850.10">
    <property type="entry name" value="Kinesin motor domain"/>
    <property type="match status" value="1"/>
</dbReference>
<feature type="binding site" evidence="5">
    <location>
        <begin position="268"/>
        <end position="275"/>
    </location>
    <ligand>
        <name>ATP</name>
        <dbReference type="ChEBI" id="CHEBI:30616"/>
    </ligand>
</feature>
<dbReference type="EMBL" id="JAAAJB010001091">
    <property type="protein sequence ID" value="KAG0249064.1"/>
    <property type="molecule type" value="Genomic_DNA"/>
</dbReference>
<evidence type="ECO:0000256" key="2">
    <source>
        <dbReference type="ARBA" id="ARBA00022741"/>
    </source>
</evidence>
<dbReference type="InterPro" id="IPR027417">
    <property type="entry name" value="P-loop_NTPase"/>
</dbReference>
<reference evidence="9" key="1">
    <citation type="journal article" date="2020" name="Fungal Divers.">
        <title>Resolving the Mortierellaceae phylogeny through synthesis of multi-gene phylogenetics and phylogenomics.</title>
        <authorList>
            <person name="Vandepol N."/>
            <person name="Liber J."/>
            <person name="Desiro A."/>
            <person name="Na H."/>
            <person name="Kennedy M."/>
            <person name="Barry K."/>
            <person name="Grigoriev I.V."/>
            <person name="Miller A.N."/>
            <person name="O'Donnell K."/>
            <person name="Stajich J.E."/>
            <person name="Bonito G."/>
        </authorList>
    </citation>
    <scope>NUCLEOTIDE SEQUENCE</scope>
    <source>
        <strain evidence="9">BC1065</strain>
    </source>
</reference>
<organism evidence="9 10">
    <name type="scientific">Actinomortierella ambigua</name>
    <dbReference type="NCBI Taxonomy" id="1343610"/>
    <lineage>
        <taxon>Eukaryota</taxon>
        <taxon>Fungi</taxon>
        <taxon>Fungi incertae sedis</taxon>
        <taxon>Mucoromycota</taxon>
        <taxon>Mortierellomycotina</taxon>
        <taxon>Mortierellomycetes</taxon>
        <taxon>Mortierellales</taxon>
        <taxon>Mortierellaceae</taxon>
        <taxon>Actinomortierella</taxon>
    </lineage>
</organism>
<dbReference type="PANTHER" id="PTHR24115">
    <property type="entry name" value="KINESIN-RELATED"/>
    <property type="match status" value="1"/>
</dbReference>
<dbReference type="GO" id="GO:0007018">
    <property type="term" value="P:microtubule-based movement"/>
    <property type="evidence" value="ECO:0007669"/>
    <property type="project" value="InterPro"/>
</dbReference>
<keyword evidence="2 5" id="KW-0547">Nucleotide-binding</keyword>
<evidence type="ECO:0000313" key="9">
    <source>
        <dbReference type="EMBL" id="KAG0249064.1"/>
    </source>
</evidence>
<evidence type="ECO:0000259" key="8">
    <source>
        <dbReference type="PROSITE" id="PS50067"/>
    </source>
</evidence>
<keyword evidence="1 6" id="KW-0493">Microtubule</keyword>
<dbReference type="InterPro" id="IPR019821">
    <property type="entry name" value="Kinesin_motor_CS"/>
</dbReference>
<dbReference type="InterPro" id="IPR001752">
    <property type="entry name" value="Kinesin_motor_dom"/>
</dbReference>
<comment type="similarity">
    <text evidence="5 6">Belongs to the TRAFAC class myosin-kinesin ATPase superfamily. Kinesin family.</text>
</comment>
<feature type="compositionally biased region" description="Polar residues" evidence="7">
    <location>
        <begin position="74"/>
        <end position="93"/>
    </location>
</feature>
<dbReference type="GO" id="GO:0003777">
    <property type="term" value="F:microtubule motor activity"/>
    <property type="evidence" value="ECO:0007669"/>
    <property type="project" value="InterPro"/>
</dbReference>
<dbReference type="Pfam" id="PF00225">
    <property type="entry name" value="Kinesin"/>
    <property type="match status" value="1"/>
</dbReference>
<dbReference type="PROSITE" id="PS00411">
    <property type="entry name" value="KINESIN_MOTOR_1"/>
    <property type="match status" value="1"/>
</dbReference>
<evidence type="ECO:0000256" key="1">
    <source>
        <dbReference type="ARBA" id="ARBA00022701"/>
    </source>
</evidence>
<keyword evidence="10" id="KW-1185">Reference proteome</keyword>
<dbReference type="Proteomes" id="UP000807716">
    <property type="component" value="Unassembled WGS sequence"/>
</dbReference>
<sequence length="557" mass="60286">MSNTQNVPCSPRARWYHGRPTAADTIPATSARLPHYHSPRGGAVVKGTPKATTALPRPGLPLCKARPARHPTPFRSSAPTSSSTAKVESQLNTPEKALSQSSPSSSSPSSASFGETWVSPSDISLPNSPAVPISPISPAMPISSISPDESPQAKPTSCGQPPNIHVGPVDKYRPEMEPIKTYLRLRPLLGDQLSVDHGYINILSDTDIVMQPPANETRLRSKQPSNYKFTKVFDQSATQDTVFEQVGLPLLTPVLRQDHYNTLLFAYGVSNSGKTFTVLGTEEQPGILPRALRVVFESIEAAAGSSDEAAQYCPVGFQDVKLCDSPSQHGLSAKMMSQSEPAWDDSHLQGTHTVDLPSGMDFAVWLSIAEIYTEKIYDLLAEPPTTPSSTSGTMSPGSSAQGMTPPPSPTSMFGRPELRRPTLSLRTDPSSHHKYVHGLREFRVRDLQEAMALVRAGLKQRQVFSTMLNQSSSRSHCIFTIKIVKVPQAGLSADNGVTKGKPSVSRISIVDLAGSERVRHTNSTGQRLKEAGNINNSLMVLGQCMEVLRLNQTRRGK</sequence>
<protein>
    <recommendedName>
        <fullName evidence="6">Kinesin-like protein</fullName>
    </recommendedName>
</protein>
<dbReference type="AlphaFoldDB" id="A0A9P6PLX2"/>
<dbReference type="PRINTS" id="PR00380">
    <property type="entry name" value="KINESINHEAVY"/>
</dbReference>
<dbReference type="GO" id="GO:0005524">
    <property type="term" value="F:ATP binding"/>
    <property type="evidence" value="ECO:0007669"/>
    <property type="project" value="UniProtKB-UniRule"/>
</dbReference>
<feature type="region of interest" description="Disordered" evidence="7">
    <location>
        <begin position="1"/>
        <end position="20"/>
    </location>
</feature>
<dbReference type="PROSITE" id="PS50067">
    <property type="entry name" value="KINESIN_MOTOR_2"/>
    <property type="match status" value="1"/>
</dbReference>